<protein>
    <submittedName>
        <fullName evidence="5">Hemerythrin</fullName>
    </submittedName>
</protein>
<dbReference type="GO" id="GO:0046872">
    <property type="term" value="F:metal ion binding"/>
    <property type="evidence" value="ECO:0007669"/>
    <property type="project" value="UniProtKB-KW"/>
</dbReference>
<comment type="caution">
    <text evidence="5">The sequence shown here is derived from an EMBL/GenBank/DDBJ whole genome shotgun (WGS) entry which is preliminary data.</text>
</comment>
<evidence type="ECO:0000256" key="1">
    <source>
        <dbReference type="ARBA" id="ARBA00010587"/>
    </source>
</evidence>
<sequence length="141" mass="16428">MMTASSPLTIAHWQDEYLIGDARIDQEHQILFNMVNDLHAAIQTAASPVRLQAMIQTMADHTAEHFQHEEALMLMHNYPGYGRHKQVHDNLLAKVSRLLAQFDQQEVVLSDRLTEFLTEWLAHHIRGEDQNMIEFLRDRND</sequence>
<dbReference type="CDD" id="cd12107">
    <property type="entry name" value="Hemerythrin"/>
    <property type="match status" value="1"/>
</dbReference>
<dbReference type="InterPro" id="IPR012312">
    <property type="entry name" value="Hemerythrin-like"/>
</dbReference>
<dbReference type="PANTHER" id="PTHR37164:SF1">
    <property type="entry name" value="BACTERIOHEMERYTHRIN"/>
    <property type="match status" value="1"/>
</dbReference>
<dbReference type="Gene3D" id="1.20.120.50">
    <property type="entry name" value="Hemerythrin-like"/>
    <property type="match status" value="1"/>
</dbReference>
<evidence type="ECO:0000256" key="3">
    <source>
        <dbReference type="ARBA" id="ARBA00023004"/>
    </source>
</evidence>
<name>A0A0P8BLX4_9CYAN</name>
<dbReference type="InterPro" id="IPR012827">
    <property type="entry name" value="Hemerythrin_metal-bd"/>
</dbReference>
<dbReference type="STRING" id="1666911.HLUCCA11_13365"/>
<dbReference type="SUPFAM" id="SSF47188">
    <property type="entry name" value="Hemerythrin-like"/>
    <property type="match status" value="1"/>
</dbReference>
<organism evidence="5 6">
    <name type="scientific">Phormidesmis priestleyi Ana</name>
    <dbReference type="NCBI Taxonomy" id="1666911"/>
    <lineage>
        <taxon>Bacteria</taxon>
        <taxon>Bacillati</taxon>
        <taxon>Cyanobacteriota</taxon>
        <taxon>Cyanophyceae</taxon>
        <taxon>Leptolyngbyales</taxon>
        <taxon>Leptolyngbyaceae</taxon>
        <taxon>Phormidesmis</taxon>
    </lineage>
</organism>
<keyword evidence="3" id="KW-0408">Iron</keyword>
<dbReference type="InterPro" id="IPR035938">
    <property type="entry name" value="Hemerythrin-like_sf"/>
</dbReference>
<reference evidence="5 6" key="1">
    <citation type="submission" date="2015-09" db="EMBL/GenBank/DDBJ databases">
        <title>Identification and resolution of microdiversity through metagenomic sequencing of parallel consortia.</title>
        <authorList>
            <person name="Nelson W.C."/>
            <person name="Romine M.F."/>
            <person name="Lindemann S.R."/>
        </authorList>
    </citation>
    <scope>NUCLEOTIDE SEQUENCE [LARGE SCALE GENOMIC DNA]</scope>
    <source>
        <strain evidence="5">Ana</strain>
    </source>
</reference>
<evidence type="ECO:0000256" key="2">
    <source>
        <dbReference type="ARBA" id="ARBA00022723"/>
    </source>
</evidence>
<evidence type="ECO:0000259" key="4">
    <source>
        <dbReference type="Pfam" id="PF01814"/>
    </source>
</evidence>
<dbReference type="Proteomes" id="UP000050465">
    <property type="component" value="Unassembled WGS sequence"/>
</dbReference>
<dbReference type="Pfam" id="PF01814">
    <property type="entry name" value="Hemerythrin"/>
    <property type="match status" value="1"/>
</dbReference>
<evidence type="ECO:0000313" key="6">
    <source>
        <dbReference type="Proteomes" id="UP000050465"/>
    </source>
</evidence>
<proteinExistence type="inferred from homology"/>
<keyword evidence="2" id="KW-0479">Metal-binding</keyword>
<dbReference type="InterPro" id="IPR016131">
    <property type="entry name" value="Haemerythrin_Fe_BS"/>
</dbReference>
<dbReference type="EMBL" id="LJZR01000017">
    <property type="protein sequence ID" value="KPQ34710.1"/>
    <property type="molecule type" value="Genomic_DNA"/>
</dbReference>
<comment type="similarity">
    <text evidence="1">Belongs to the hemerythrin family.</text>
</comment>
<dbReference type="NCBIfam" id="TIGR02481">
    <property type="entry name" value="hemeryth_dom"/>
    <property type="match status" value="1"/>
</dbReference>
<gene>
    <name evidence="5" type="ORF">HLUCCA11_13365</name>
</gene>
<accession>A0A0P8BLX4</accession>
<dbReference type="InterPro" id="IPR050669">
    <property type="entry name" value="Hemerythrin"/>
</dbReference>
<evidence type="ECO:0000313" key="5">
    <source>
        <dbReference type="EMBL" id="KPQ34710.1"/>
    </source>
</evidence>
<dbReference type="PROSITE" id="PS00550">
    <property type="entry name" value="HEMERYTHRINS"/>
    <property type="match status" value="1"/>
</dbReference>
<dbReference type="PANTHER" id="PTHR37164">
    <property type="entry name" value="BACTERIOHEMERYTHRIN"/>
    <property type="match status" value="1"/>
</dbReference>
<dbReference type="AlphaFoldDB" id="A0A0P8BLX4"/>
<dbReference type="NCBIfam" id="NF033749">
    <property type="entry name" value="bact_hemeryth"/>
    <property type="match status" value="1"/>
</dbReference>
<feature type="domain" description="Hemerythrin-like" evidence="4">
    <location>
        <begin position="22"/>
        <end position="135"/>
    </location>
</feature>